<dbReference type="InterPro" id="IPR008253">
    <property type="entry name" value="Marvel"/>
</dbReference>
<dbReference type="GO" id="GO:0072659">
    <property type="term" value="P:protein localization to plasma membrane"/>
    <property type="evidence" value="ECO:0007669"/>
    <property type="project" value="TreeGrafter"/>
</dbReference>
<reference evidence="7" key="1">
    <citation type="journal article" date="2021" name="Open Biol.">
        <title>Shared evolutionary footprints suggest mitochondrial oxidative damage underlies multiple complex I losses in fungi.</title>
        <authorList>
            <person name="Schikora-Tamarit M.A."/>
            <person name="Marcet-Houben M."/>
            <person name="Nosek J."/>
            <person name="Gabaldon T."/>
        </authorList>
    </citation>
    <scope>NUCLEOTIDE SEQUENCE</scope>
    <source>
        <strain evidence="7">CBS2887</strain>
    </source>
</reference>
<dbReference type="Pfam" id="PF01284">
    <property type="entry name" value="MARVEL"/>
    <property type="match status" value="1"/>
</dbReference>
<evidence type="ECO:0000313" key="8">
    <source>
        <dbReference type="Proteomes" id="UP000774326"/>
    </source>
</evidence>
<sequence>MAFLSTTNVILRGVNFVFLVIILGLTGSLIQSQDPTNSRVNFALFAAVFGLVTDSFYGVAAYFVEALAWPLILLTFNFLNFVFTLSAGSALAAGLRVHSCNNEEYLLSNNVAQGSTDRCRKGQASTAFLFFSMALFIGSLAVQAIQVSGSGLFSSGSRSSKRAGVPTITTV</sequence>
<evidence type="ECO:0000313" key="7">
    <source>
        <dbReference type="EMBL" id="KAH3681867.1"/>
    </source>
</evidence>
<dbReference type="InterPro" id="IPR052649">
    <property type="entry name" value="NCE102-like"/>
</dbReference>
<gene>
    <name evidence="7" type="ORF">WICPIJ_007173</name>
</gene>
<comment type="subcellular location">
    <subcellularLocation>
        <location evidence="1">Membrane</location>
        <topology evidence="1">Multi-pass membrane protein</topology>
    </subcellularLocation>
</comment>
<proteinExistence type="predicted"/>
<keyword evidence="3 5" id="KW-1133">Transmembrane helix</keyword>
<protein>
    <recommendedName>
        <fullName evidence="6">MARVEL domain-containing protein</fullName>
    </recommendedName>
</protein>
<dbReference type="PANTHER" id="PTHR28165:SF1">
    <property type="entry name" value="NON-CLASSICAL EXPORT PROTEIN 2-RELATED"/>
    <property type="match status" value="1"/>
</dbReference>
<dbReference type="AlphaFoldDB" id="A0A9P8Q2D4"/>
<feature type="transmembrane region" description="Helical" evidence="5">
    <location>
        <begin position="42"/>
        <end position="63"/>
    </location>
</feature>
<name>A0A9P8Q2D4_WICPI</name>
<dbReference type="GO" id="GO:0032126">
    <property type="term" value="C:eisosome"/>
    <property type="evidence" value="ECO:0007669"/>
    <property type="project" value="TreeGrafter"/>
</dbReference>
<dbReference type="PANTHER" id="PTHR28165">
    <property type="entry name" value="NON-CLASSICAL EXPORT PROTEIN 2-RELATED"/>
    <property type="match status" value="1"/>
</dbReference>
<evidence type="ECO:0000256" key="1">
    <source>
        <dbReference type="ARBA" id="ARBA00004141"/>
    </source>
</evidence>
<dbReference type="GO" id="GO:0070941">
    <property type="term" value="P:eisosome assembly"/>
    <property type="evidence" value="ECO:0007669"/>
    <property type="project" value="TreeGrafter"/>
</dbReference>
<feature type="transmembrane region" description="Helical" evidence="5">
    <location>
        <begin position="127"/>
        <end position="145"/>
    </location>
</feature>
<evidence type="ECO:0000256" key="5">
    <source>
        <dbReference type="SAM" id="Phobius"/>
    </source>
</evidence>
<dbReference type="GO" id="GO:0005886">
    <property type="term" value="C:plasma membrane"/>
    <property type="evidence" value="ECO:0007669"/>
    <property type="project" value="TreeGrafter"/>
</dbReference>
<feature type="domain" description="MARVEL" evidence="6">
    <location>
        <begin position="4"/>
        <end position="141"/>
    </location>
</feature>
<reference evidence="7" key="2">
    <citation type="submission" date="2021-01" db="EMBL/GenBank/DDBJ databases">
        <authorList>
            <person name="Schikora-Tamarit M.A."/>
        </authorList>
    </citation>
    <scope>NUCLEOTIDE SEQUENCE</scope>
    <source>
        <strain evidence="7">CBS2887</strain>
    </source>
</reference>
<evidence type="ECO:0000259" key="6">
    <source>
        <dbReference type="Pfam" id="PF01284"/>
    </source>
</evidence>
<feature type="transmembrane region" description="Helical" evidence="5">
    <location>
        <begin position="12"/>
        <end position="30"/>
    </location>
</feature>
<accession>A0A9P8Q2D4</accession>
<keyword evidence="4 5" id="KW-0472">Membrane</keyword>
<evidence type="ECO:0000256" key="4">
    <source>
        <dbReference type="ARBA" id="ARBA00023136"/>
    </source>
</evidence>
<keyword evidence="8" id="KW-1185">Reference proteome</keyword>
<comment type="caution">
    <text evidence="7">The sequence shown here is derived from an EMBL/GenBank/DDBJ whole genome shotgun (WGS) entry which is preliminary data.</text>
</comment>
<keyword evidence="2 5" id="KW-0812">Transmembrane</keyword>
<feature type="transmembrane region" description="Helical" evidence="5">
    <location>
        <begin position="69"/>
        <end position="95"/>
    </location>
</feature>
<evidence type="ECO:0000256" key="2">
    <source>
        <dbReference type="ARBA" id="ARBA00022692"/>
    </source>
</evidence>
<organism evidence="7 8">
    <name type="scientific">Wickerhamomyces pijperi</name>
    <name type="common">Yeast</name>
    <name type="synonym">Pichia pijperi</name>
    <dbReference type="NCBI Taxonomy" id="599730"/>
    <lineage>
        <taxon>Eukaryota</taxon>
        <taxon>Fungi</taxon>
        <taxon>Dikarya</taxon>
        <taxon>Ascomycota</taxon>
        <taxon>Saccharomycotina</taxon>
        <taxon>Saccharomycetes</taxon>
        <taxon>Phaffomycetales</taxon>
        <taxon>Wickerhamomycetaceae</taxon>
        <taxon>Wickerhamomyces</taxon>
    </lineage>
</organism>
<evidence type="ECO:0000256" key="3">
    <source>
        <dbReference type="ARBA" id="ARBA00022989"/>
    </source>
</evidence>
<dbReference type="Proteomes" id="UP000774326">
    <property type="component" value="Unassembled WGS sequence"/>
</dbReference>
<dbReference type="EMBL" id="JAEUBG010004184">
    <property type="protein sequence ID" value="KAH3681867.1"/>
    <property type="molecule type" value="Genomic_DNA"/>
</dbReference>
<dbReference type="OrthoDB" id="5423111at2759"/>